<dbReference type="OrthoDB" id="5241356at2"/>
<dbReference type="eggNOG" id="COG4733">
    <property type="taxonomic scope" value="Bacteria"/>
</dbReference>
<evidence type="ECO:0000256" key="4">
    <source>
        <dbReference type="SAM" id="Phobius"/>
    </source>
</evidence>
<comment type="caution">
    <text evidence="6">The sequence shown here is derived from an EMBL/GenBank/DDBJ whole genome shotgun (WGS) entry which is preliminary data.</text>
</comment>
<dbReference type="SMART" id="SM00060">
    <property type="entry name" value="FN3"/>
    <property type="match status" value="2"/>
</dbReference>
<keyword evidence="1" id="KW-0378">Hydrolase</keyword>
<proteinExistence type="predicted"/>
<evidence type="ECO:0000256" key="1">
    <source>
        <dbReference type="ARBA" id="ARBA00023295"/>
    </source>
</evidence>
<feature type="region of interest" description="Disordered" evidence="3">
    <location>
        <begin position="1943"/>
        <end position="1978"/>
    </location>
</feature>
<dbReference type="EMBL" id="JGYV01000001">
    <property type="protein sequence ID" value="KFI66127.1"/>
    <property type="molecule type" value="Genomic_DNA"/>
</dbReference>
<evidence type="ECO:0000313" key="6">
    <source>
        <dbReference type="EMBL" id="KFI66127.1"/>
    </source>
</evidence>
<feature type="domain" description="Fibronectin type-III" evidence="5">
    <location>
        <begin position="1488"/>
        <end position="1582"/>
    </location>
</feature>
<reference evidence="6 7" key="1">
    <citation type="submission" date="2014-03" db="EMBL/GenBank/DDBJ databases">
        <title>Genomics of Bifidobacteria.</title>
        <authorList>
            <person name="Ventura M."/>
            <person name="Milani C."/>
            <person name="Lugli G.A."/>
        </authorList>
    </citation>
    <scope>NUCLEOTIDE SEQUENCE [LARGE SCALE GENOMIC DNA]</scope>
    <source>
        <strain evidence="6 7">LMG 10738</strain>
    </source>
</reference>
<accession>A0A087B527</accession>
<keyword evidence="1" id="KW-0326">Glycosidase</keyword>
<keyword evidence="4" id="KW-0812">Transmembrane</keyword>
<keyword evidence="2" id="KW-0624">Polysaccharide degradation</keyword>
<dbReference type="PROSITE" id="PS50853">
    <property type="entry name" value="FN3"/>
    <property type="match status" value="1"/>
</dbReference>
<dbReference type="InterPro" id="IPR036116">
    <property type="entry name" value="FN3_sf"/>
</dbReference>
<feature type="region of interest" description="Disordered" evidence="3">
    <location>
        <begin position="383"/>
        <end position="403"/>
    </location>
</feature>
<dbReference type="Proteomes" id="UP000029067">
    <property type="component" value="Unassembled WGS sequence"/>
</dbReference>
<dbReference type="CDD" id="cd00063">
    <property type="entry name" value="FN3"/>
    <property type="match status" value="1"/>
</dbReference>
<evidence type="ECO:0000256" key="2">
    <source>
        <dbReference type="ARBA" id="ARBA00023326"/>
    </source>
</evidence>
<dbReference type="STRING" id="1688.BCUN_0633"/>
<evidence type="ECO:0000256" key="3">
    <source>
        <dbReference type="SAM" id="MobiDB-lite"/>
    </source>
</evidence>
<protein>
    <submittedName>
        <fullName evidence="6">Large protein with C-fibronectin type III domain protein</fullName>
    </submittedName>
</protein>
<gene>
    <name evidence="6" type="ORF">BCUN_0633</name>
</gene>
<name>A0A087B527_9BIFI</name>
<dbReference type="SUPFAM" id="SSF49265">
    <property type="entry name" value="Fibronectin type III"/>
    <property type="match status" value="1"/>
</dbReference>
<dbReference type="Gene3D" id="2.60.40.10">
    <property type="entry name" value="Immunoglobulins"/>
    <property type="match status" value="1"/>
</dbReference>
<dbReference type="RefSeq" id="WP_051920582.1">
    <property type="nucleotide sequence ID" value="NZ_JGYV01000001.1"/>
</dbReference>
<keyword evidence="4" id="KW-0472">Membrane</keyword>
<dbReference type="InterPro" id="IPR013783">
    <property type="entry name" value="Ig-like_fold"/>
</dbReference>
<dbReference type="GO" id="GO:0000272">
    <property type="term" value="P:polysaccharide catabolic process"/>
    <property type="evidence" value="ECO:0007669"/>
    <property type="project" value="UniProtKB-KW"/>
</dbReference>
<feature type="transmembrane region" description="Helical" evidence="4">
    <location>
        <begin position="30"/>
        <end position="50"/>
    </location>
</feature>
<dbReference type="GO" id="GO:0016798">
    <property type="term" value="F:hydrolase activity, acting on glycosyl bonds"/>
    <property type="evidence" value="ECO:0007669"/>
    <property type="project" value="UniProtKB-KW"/>
</dbReference>
<dbReference type="InterPro" id="IPR003961">
    <property type="entry name" value="FN3_dom"/>
</dbReference>
<organism evidence="6 7">
    <name type="scientific">Bifidobacterium cuniculi</name>
    <dbReference type="NCBI Taxonomy" id="1688"/>
    <lineage>
        <taxon>Bacteria</taxon>
        <taxon>Bacillati</taxon>
        <taxon>Actinomycetota</taxon>
        <taxon>Actinomycetes</taxon>
        <taxon>Bifidobacteriales</taxon>
        <taxon>Bifidobacteriaceae</taxon>
        <taxon>Bifidobacterium</taxon>
    </lineage>
</organism>
<keyword evidence="4" id="KW-1133">Transmembrane helix</keyword>
<evidence type="ECO:0000259" key="5">
    <source>
        <dbReference type="PROSITE" id="PS50853"/>
    </source>
</evidence>
<dbReference type="Pfam" id="PF00041">
    <property type="entry name" value="fn3"/>
    <property type="match status" value="1"/>
</dbReference>
<keyword evidence="7" id="KW-1185">Reference proteome</keyword>
<sequence length="2001" mass="210562">MAIRRKQDTPGTPRRGARLRTLVRGRRHPWLMPLLALLAVLAVIVGAVLVSSVSWHHLQLDDGTVWVTSQADGKAARYNARLREQDASVAAGSATFDVAQHDGVTMMAEETQTSSIDAATVTMSEGTVTGTQMSTLVGGDTVVFLDRAHGNAWIADAADVDATKPKDSDPDLRLGLNGLVAVTHDGTVYGYRPKDGAVLKVTDRDVNAAETLDSLTDGQHKDADSFTVVDGTPVIAMDDTVAWPGGSADFEDAAPLTLQAPDADGAQSGWVAVASERGIGTVDLDGGTARLVETGTRGNPAEPVSLGGCVYGAFEQNAANYIRLCSPDAKDAHYQDLQEVTATSQLRFRVNHRLVVLNDVNNGNIWNPDESTDVIKLQWKTMETEEHSTQQSNDDSTTNKHDFERTCSTTSGKIAAADDSFGVRAGSHQVLDVLRNDEQTDCSVLRITSVSAPKDSAVTVTPIYDGRYLQLDASATPAGRATFTYEISDGHDQTAKATVTLDITGSGNRAPRALDAKPEQIEIEQGASYSMNALGGFTDPDGDPLTLVAAHVENTEEATVSTRADGQLTFNSGGMTGGQATVRFTVSDGTETADGTVIFAIRPEHTLAASIDPVLKRTTPGTSTLVNLKPYVHGTGKEPAQLTEVDRPDKAVTTPLASEMAFTFTAEEPGTYYVPYTITQGTIPATGLVRMEVEALAEDEAKPVAVNDTALLGADGTAIVEPLSNDIDPLGGVLSVTGVTSSDTSVKMGVVSNKRVYITAVRASSKPIPITYTVSNGKGESTGTIVLQPAVASHANSAPKASNVTVSVRTGGIVSVDVPDHVSYSDGTTITLDNELKVNEDSFKGLAFVASDVVRYQAPDEPGSYQTTYTVRDNDGKTDSATITFAVHKADAANKTPPTPGEAEAQVAAGQKIRVPITLRGIDRDGDDVQLTGLGKQAPELGRITEVGADYLIYEAYPDSSGTDVFDYAVEDWTGQRAQGTVRVGIFADGASSNVYARDDEITLRTDTSTTVPVLLNDVSSDDSELEIDPKVEAQGLKDVKVHDGQISFTTGDHAGTAYVTYTVANKAGLTDTATLTVTVDPEAPIQPPTAYDYRVPAIATIDRRSVDVDVSPWIANPSGALDELEVGVHPSAQDHASVVPGQKATIRVELTDEARAVPYTVTNTTYGITSTAFIQVPAYGVFPPQLRPKTEPLTVNAGEKLTIDIADYVRVGAGKTAVVVKDSVTATKNANTDLFKDDQTLEFVAEKDYGGPASITFDVTDGKSEGSGSVKHVNMNRITLPITVLGHEVAPPTFSTTTVDVVAGEAPVTIDLTALTHTAVSDEDMTLTYSGGSSGGEITSSLTADGKLTVGASASAHAGTTQSVNFAIDYGKGTPVAAGVTVRVVGSKRALARVPDQTREIQAGKTESVDVLSGAQNPFPDTPLTIISASPISGANLAVATNGGTISVTAPDDMTAGQASVLVTVGDATRDEDRYVTATVTFVVRGKPKAPIVGEHGAVPQDGAVQLTWSAPSDDGNSPIEYYTVKFAAGGKGGEQQCDSQTTCLVKGLSNGTEYGFQVKATNAVGDSPWSAGTARATPDRMSDAPKITAATGNGTKVTVKWTKPKYTDKEFSGYEVTLTEANGAYSATQNATQNATSIEFTVPGDRIGDSFALTAHVRATSRNAQFAATPEDTMAVGGELYGEPDPVTSAKADFDQNTEAVTVTVVPGAGHGQRCESVTLDSGESASCASPATITVPKVNLNERIVYAGTVRYAHSTVEFRTNEVSTQVVTPPVENLSARLDGSTCVYEWKTPGRSSRVTVDSPDGPASSSTYSRAATAWQTCPALTVFNHYKGVASKGASVSPGEDTRYKVQPTLNDVAVDVSWDSTDRTKVHVKVNGSAFDAKGKADPSYTITLYDGDRAIKPTQSGWKGVGDTTITVEEGDPDTLTWKAKVTLEPGYEAESGEAHQMSNSRPDKPQVDPSPSPSPSVSPSAWHLANRTVPPIWQRSLQPAFAIRQA</sequence>
<dbReference type="Pfam" id="PF17963">
    <property type="entry name" value="Big_9"/>
    <property type="match status" value="6"/>
</dbReference>
<evidence type="ECO:0000313" key="7">
    <source>
        <dbReference type="Proteomes" id="UP000029067"/>
    </source>
</evidence>
<dbReference type="NCBIfam" id="NF012211">
    <property type="entry name" value="tand_rpt_95"/>
    <property type="match status" value="1"/>
</dbReference>
<keyword evidence="2" id="KW-0119">Carbohydrate metabolism</keyword>